<protein>
    <recommendedName>
        <fullName evidence="12">MYB-related transcription factor LHY</fullName>
    </recommendedName>
</protein>
<evidence type="ECO:0000256" key="5">
    <source>
        <dbReference type="ARBA" id="ARBA00023242"/>
    </source>
</evidence>
<dbReference type="Pfam" id="PF00249">
    <property type="entry name" value="Myb_DNA-binding"/>
    <property type="match status" value="1"/>
</dbReference>
<dbReference type="PROSITE" id="PS51294">
    <property type="entry name" value="HTH_MYB"/>
    <property type="match status" value="1"/>
</dbReference>
<dbReference type="PANTHER" id="PTHR12802:SF175">
    <property type="entry name" value="PROTEIN REVEILLE 2"/>
    <property type="match status" value="1"/>
</dbReference>
<dbReference type="InterPro" id="IPR006447">
    <property type="entry name" value="Myb_dom_plants"/>
</dbReference>
<reference evidence="10" key="1">
    <citation type="submission" date="2018-01" db="EMBL/GenBank/DDBJ databases">
        <authorList>
            <person name="Mao J.F."/>
        </authorList>
    </citation>
    <scope>NUCLEOTIDE SEQUENCE</scope>
    <source>
        <strain evidence="10">Huo1</strain>
        <tissue evidence="10">Leaf</tissue>
    </source>
</reference>
<dbReference type="PROSITE" id="PS50090">
    <property type="entry name" value="MYB_LIKE"/>
    <property type="match status" value="1"/>
</dbReference>
<dbReference type="EMBL" id="PNBA02000014">
    <property type="protein sequence ID" value="KAG6401964.1"/>
    <property type="molecule type" value="Genomic_DNA"/>
</dbReference>
<gene>
    <name evidence="10" type="ORF">SASPL_138832</name>
</gene>
<proteinExistence type="predicted"/>
<dbReference type="SMART" id="SM00717">
    <property type="entry name" value="SANT"/>
    <property type="match status" value="1"/>
</dbReference>
<dbReference type="Proteomes" id="UP000298416">
    <property type="component" value="Unassembled WGS sequence"/>
</dbReference>
<dbReference type="GO" id="GO:0010468">
    <property type="term" value="P:regulation of gene expression"/>
    <property type="evidence" value="ECO:0007669"/>
    <property type="project" value="UniProtKB-ARBA"/>
</dbReference>
<evidence type="ECO:0000256" key="1">
    <source>
        <dbReference type="ARBA" id="ARBA00004123"/>
    </source>
</evidence>
<dbReference type="GO" id="GO:0003677">
    <property type="term" value="F:DNA binding"/>
    <property type="evidence" value="ECO:0007669"/>
    <property type="project" value="UniProtKB-KW"/>
</dbReference>
<evidence type="ECO:0000259" key="8">
    <source>
        <dbReference type="PROSITE" id="PS51293"/>
    </source>
</evidence>
<keyword evidence="4" id="KW-0804">Transcription</keyword>
<sequence length="370" mass="40990">MAAETEAKDQTPGASQDVSGVVSSQSSAAQANRNSYAPKVRKPYTITKQRERWTEEEHQRFVEALKLYGRAWRHIEEHVGSKTAIQIRSHAQKFFAKVTRDSSVDAEGTSDPIAIPPPRPKKKPLHPYPRKTVYRAGTEVSASHEREVTNDDFSVAKRENYSPTSVLSAIGSDILESSSVADVHKSRLSPASCATDAFSDNEEERGFRLPLKPSMKFELFPKETDSTLDSPYTTEPPTSIKLFGKTFVVRDTPKQPNEESESCSDNVANAILPRSNVDNMFALPWYAWCTHPVYTCPLALEKTNQIEGSLVGSNSGSMGGLNGDGRNIDVVESSSPRSRKGFVPYKRCLAERDDQSSTSLREVQRARVCS</sequence>
<keyword evidence="11" id="KW-1185">Reference proteome</keyword>
<dbReference type="PROSITE" id="PS51293">
    <property type="entry name" value="SANT"/>
    <property type="match status" value="1"/>
</dbReference>
<dbReference type="InterPro" id="IPR017930">
    <property type="entry name" value="Myb_dom"/>
</dbReference>
<evidence type="ECO:0000256" key="3">
    <source>
        <dbReference type="ARBA" id="ARBA00023125"/>
    </source>
</evidence>
<evidence type="ECO:0000313" key="10">
    <source>
        <dbReference type="EMBL" id="KAG6401964.1"/>
    </source>
</evidence>
<dbReference type="NCBIfam" id="TIGR01557">
    <property type="entry name" value="myb_SHAQKYF"/>
    <property type="match status" value="1"/>
</dbReference>
<reference evidence="10" key="2">
    <citation type="submission" date="2020-08" db="EMBL/GenBank/DDBJ databases">
        <title>Plant Genome Project.</title>
        <authorList>
            <person name="Zhang R.-G."/>
        </authorList>
    </citation>
    <scope>NUCLEOTIDE SEQUENCE</scope>
    <source>
        <strain evidence="10">Huo1</strain>
        <tissue evidence="10">Leaf</tissue>
    </source>
</reference>
<dbReference type="GO" id="GO:0005634">
    <property type="term" value="C:nucleus"/>
    <property type="evidence" value="ECO:0007669"/>
    <property type="project" value="UniProtKB-SubCell"/>
</dbReference>
<feature type="domain" description="SANT" evidence="8">
    <location>
        <begin position="48"/>
        <end position="99"/>
    </location>
</feature>
<dbReference type="Gene3D" id="1.10.10.60">
    <property type="entry name" value="Homeodomain-like"/>
    <property type="match status" value="1"/>
</dbReference>
<feature type="compositionally biased region" description="Low complexity" evidence="6">
    <location>
        <begin position="13"/>
        <end position="31"/>
    </location>
</feature>
<dbReference type="CDD" id="cd00167">
    <property type="entry name" value="SANT"/>
    <property type="match status" value="1"/>
</dbReference>
<accession>A0A8X8WXC4</accession>
<keyword evidence="3" id="KW-0238">DNA-binding</keyword>
<dbReference type="PANTHER" id="PTHR12802">
    <property type="entry name" value="SWI/SNF COMPLEX-RELATED"/>
    <property type="match status" value="1"/>
</dbReference>
<evidence type="ECO:0000256" key="6">
    <source>
        <dbReference type="SAM" id="MobiDB-lite"/>
    </source>
</evidence>
<evidence type="ECO:0008006" key="12">
    <source>
        <dbReference type="Google" id="ProtNLM"/>
    </source>
</evidence>
<feature type="domain" description="Myb-like" evidence="7">
    <location>
        <begin position="45"/>
        <end position="95"/>
    </location>
</feature>
<feature type="domain" description="HTH myb-type" evidence="9">
    <location>
        <begin position="45"/>
        <end position="99"/>
    </location>
</feature>
<feature type="region of interest" description="Disordered" evidence="6">
    <location>
        <begin position="314"/>
        <end position="338"/>
    </location>
</feature>
<dbReference type="FunFam" id="1.10.10.60:FF:000023">
    <property type="entry name" value="protein REVEILLE 6 isoform X1"/>
    <property type="match status" value="1"/>
</dbReference>
<name>A0A8X8WXC4_SALSN</name>
<dbReference type="InterPro" id="IPR001005">
    <property type="entry name" value="SANT/Myb"/>
</dbReference>
<feature type="region of interest" description="Disordered" evidence="6">
    <location>
        <begin position="104"/>
        <end position="129"/>
    </location>
</feature>
<keyword evidence="2" id="KW-0805">Transcription regulation</keyword>
<dbReference type="AlphaFoldDB" id="A0A8X8WXC4"/>
<dbReference type="InterPro" id="IPR017884">
    <property type="entry name" value="SANT_dom"/>
</dbReference>
<organism evidence="10">
    <name type="scientific">Salvia splendens</name>
    <name type="common">Scarlet sage</name>
    <dbReference type="NCBI Taxonomy" id="180675"/>
    <lineage>
        <taxon>Eukaryota</taxon>
        <taxon>Viridiplantae</taxon>
        <taxon>Streptophyta</taxon>
        <taxon>Embryophyta</taxon>
        <taxon>Tracheophyta</taxon>
        <taxon>Spermatophyta</taxon>
        <taxon>Magnoliopsida</taxon>
        <taxon>eudicotyledons</taxon>
        <taxon>Gunneridae</taxon>
        <taxon>Pentapetalae</taxon>
        <taxon>asterids</taxon>
        <taxon>lamiids</taxon>
        <taxon>Lamiales</taxon>
        <taxon>Lamiaceae</taxon>
        <taxon>Nepetoideae</taxon>
        <taxon>Mentheae</taxon>
        <taxon>Salviinae</taxon>
        <taxon>Salvia</taxon>
        <taxon>Salvia subgen. Calosphace</taxon>
        <taxon>core Calosphace</taxon>
    </lineage>
</organism>
<evidence type="ECO:0000256" key="4">
    <source>
        <dbReference type="ARBA" id="ARBA00023163"/>
    </source>
</evidence>
<feature type="compositionally biased region" description="Basic residues" evidence="6">
    <location>
        <begin position="119"/>
        <end position="129"/>
    </location>
</feature>
<feature type="region of interest" description="Disordered" evidence="6">
    <location>
        <begin position="1"/>
        <end position="43"/>
    </location>
</feature>
<comment type="subcellular location">
    <subcellularLocation>
        <location evidence="1">Nucleus</location>
    </subcellularLocation>
</comment>
<dbReference type="InterPro" id="IPR009057">
    <property type="entry name" value="Homeodomain-like_sf"/>
</dbReference>
<evidence type="ECO:0000313" key="11">
    <source>
        <dbReference type="Proteomes" id="UP000298416"/>
    </source>
</evidence>
<evidence type="ECO:0000259" key="7">
    <source>
        <dbReference type="PROSITE" id="PS50090"/>
    </source>
</evidence>
<comment type="caution">
    <text evidence="10">The sequence shown here is derived from an EMBL/GenBank/DDBJ whole genome shotgun (WGS) entry which is preliminary data.</text>
</comment>
<dbReference type="OrthoDB" id="118550at2759"/>
<keyword evidence="5" id="KW-0539">Nucleus</keyword>
<dbReference type="SUPFAM" id="SSF46689">
    <property type="entry name" value="Homeodomain-like"/>
    <property type="match status" value="1"/>
</dbReference>
<evidence type="ECO:0000256" key="2">
    <source>
        <dbReference type="ARBA" id="ARBA00023015"/>
    </source>
</evidence>
<evidence type="ECO:0000259" key="9">
    <source>
        <dbReference type="PROSITE" id="PS51294"/>
    </source>
</evidence>